<gene>
    <name evidence="1" type="ORF">GSM42_20035</name>
</gene>
<dbReference type="RefSeq" id="WP_160803335.1">
    <property type="nucleotide sequence ID" value="NZ_WUUL01000025.1"/>
</dbReference>
<evidence type="ECO:0000313" key="1">
    <source>
        <dbReference type="EMBL" id="MXQ55970.1"/>
    </source>
</evidence>
<dbReference type="EMBL" id="WUUL01000025">
    <property type="protein sequence ID" value="MXQ55970.1"/>
    <property type="molecule type" value="Genomic_DNA"/>
</dbReference>
<reference evidence="1 2" key="1">
    <citation type="submission" date="2019-12" db="EMBL/GenBank/DDBJ databases">
        <title>Whole-genome analyses of novel actinobacteria.</title>
        <authorList>
            <person name="Sahin N."/>
            <person name="Saygin H."/>
        </authorList>
    </citation>
    <scope>NUCLEOTIDE SEQUENCE [LARGE SCALE GENOMIC DNA]</scope>
    <source>
        <strain evidence="1 2">KC615</strain>
    </source>
</reference>
<dbReference type="AlphaFoldDB" id="A0A6I4W135"/>
<sequence length="164" mass="19497">MKKYNLNTADARVDHFLQSKNVIYIRTQDKKKFQIHEENGNYESYSEQDYLNSLNNRRLLRTWEKCRSQVKIAPHLPEIIKVIIYENTFDDLESLVIQSHKESNASSINSQSIQQLFSKMKEIAILLNRDIDANYWHELIDFFQTCFQSKILTESFQRSAKEVD</sequence>
<proteinExistence type="predicted"/>
<dbReference type="Proteomes" id="UP000430692">
    <property type="component" value="Unassembled WGS sequence"/>
</dbReference>
<comment type="caution">
    <text evidence="1">The sequence shown here is derived from an EMBL/GenBank/DDBJ whole genome shotgun (WGS) entry which is preliminary data.</text>
</comment>
<evidence type="ECO:0000313" key="2">
    <source>
        <dbReference type="Proteomes" id="UP000430692"/>
    </source>
</evidence>
<name>A0A6I4W135_9BACL</name>
<protein>
    <submittedName>
        <fullName evidence="1">Uncharacterized protein</fullName>
    </submittedName>
</protein>
<accession>A0A6I4W135</accession>
<keyword evidence="2" id="KW-1185">Reference proteome</keyword>
<organism evidence="1 2">
    <name type="scientific">Shimazuella alba</name>
    <dbReference type="NCBI Taxonomy" id="2690964"/>
    <lineage>
        <taxon>Bacteria</taxon>
        <taxon>Bacillati</taxon>
        <taxon>Bacillota</taxon>
        <taxon>Bacilli</taxon>
        <taxon>Bacillales</taxon>
        <taxon>Thermoactinomycetaceae</taxon>
        <taxon>Shimazuella</taxon>
    </lineage>
</organism>